<protein>
    <submittedName>
        <fullName evidence="1">Uncharacterized protein</fullName>
    </submittedName>
</protein>
<dbReference type="EMBL" id="JAINUF010000010">
    <property type="protein sequence ID" value="KAJ8348639.1"/>
    <property type="molecule type" value="Genomic_DNA"/>
</dbReference>
<accession>A0A9Q1F0F8</accession>
<name>A0A9Q1F0F8_SYNKA</name>
<organism evidence="1 2">
    <name type="scientific">Synaphobranchus kaupii</name>
    <name type="common">Kaup's arrowtooth eel</name>
    <dbReference type="NCBI Taxonomy" id="118154"/>
    <lineage>
        <taxon>Eukaryota</taxon>
        <taxon>Metazoa</taxon>
        <taxon>Chordata</taxon>
        <taxon>Craniata</taxon>
        <taxon>Vertebrata</taxon>
        <taxon>Euteleostomi</taxon>
        <taxon>Actinopterygii</taxon>
        <taxon>Neopterygii</taxon>
        <taxon>Teleostei</taxon>
        <taxon>Anguilliformes</taxon>
        <taxon>Synaphobranchidae</taxon>
        <taxon>Synaphobranchus</taxon>
    </lineage>
</organism>
<evidence type="ECO:0000313" key="2">
    <source>
        <dbReference type="Proteomes" id="UP001152622"/>
    </source>
</evidence>
<evidence type="ECO:0000313" key="1">
    <source>
        <dbReference type="EMBL" id="KAJ8348639.1"/>
    </source>
</evidence>
<proteinExistence type="predicted"/>
<gene>
    <name evidence="1" type="ORF">SKAU_G00272280</name>
</gene>
<dbReference type="Proteomes" id="UP001152622">
    <property type="component" value="Chromosome 10"/>
</dbReference>
<reference evidence="1" key="1">
    <citation type="journal article" date="2023" name="Science">
        <title>Genome structures resolve the early diversification of teleost fishes.</title>
        <authorList>
            <person name="Parey E."/>
            <person name="Louis A."/>
            <person name="Montfort J."/>
            <person name="Bouchez O."/>
            <person name="Roques C."/>
            <person name="Iampietro C."/>
            <person name="Lluch J."/>
            <person name="Castinel A."/>
            <person name="Donnadieu C."/>
            <person name="Desvignes T."/>
            <person name="Floi Bucao C."/>
            <person name="Jouanno E."/>
            <person name="Wen M."/>
            <person name="Mejri S."/>
            <person name="Dirks R."/>
            <person name="Jansen H."/>
            <person name="Henkel C."/>
            <person name="Chen W.J."/>
            <person name="Zahm M."/>
            <person name="Cabau C."/>
            <person name="Klopp C."/>
            <person name="Thompson A.W."/>
            <person name="Robinson-Rechavi M."/>
            <person name="Braasch I."/>
            <person name="Lecointre G."/>
            <person name="Bobe J."/>
            <person name="Postlethwait J.H."/>
            <person name="Berthelot C."/>
            <person name="Roest Crollius H."/>
            <person name="Guiguen Y."/>
        </authorList>
    </citation>
    <scope>NUCLEOTIDE SEQUENCE</scope>
    <source>
        <strain evidence="1">WJC10195</strain>
    </source>
</reference>
<sequence>MSFFRTQDHQLSIVLKSTTKSNGYNARRGYLHVAVAFGRATNTKKSDELSAAQQLAAAMGEEGGHEA</sequence>
<comment type="caution">
    <text evidence="1">The sequence shown here is derived from an EMBL/GenBank/DDBJ whole genome shotgun (WGS) entry which is preliminary data.</text>
</comment>
<dbReference type="AlphaFoldDB" id="A0A9Q1F0F8"/>
<keyword evidence="2" id="KW-1185">Reference proteome</keyword>